<gene>
    <name evidence="12" type="ORF">PGLA1383_LOCUS5673</name>
</gene>
<evidence type="ECO:0000256" key="6">
    <source>
        <dbReference type="ARBA" id="ARBA00023170"/>
    </source>
</evidence>
<dbReference type="AlphaFoldDB" id="A0A813DJX5"/>
<dbReference type="EMBL" id="CAJNNV010002238">
    <property type="protein sequence ID" value="CAE8586827.1"/>
    <property type="molecule type" value="Genomic_DNA"/>
</dbReference>
<dbReference type="InterPro" id="IPR001828">
    <property type="entry name" value="ANF_lig-bd_rcpt"/>
</dbReference>
<keyword evidence="2 9" id="KW-0812">Transmembrane</keyword>
<dbReference type="Gene3D" id="2.10.50.10">
    <property type="entry name" value="Tumor Necrosis Factor Receptor, subunit A, domain 2"/>
    <property type="match status" value="1"/>
</dbReference>
<evidence type="ECO:0000256" key="7">
    <source>
        <dbReference type="ARBA" id="ARBA00023180"/>
    </source>
</evidence>
<comment type="caution">
    <text evidence="12">The sequence shown here is derived from an EMBL/GenBank/DDBJ whole genome shotgun (WGS) entry which is preliminary data.</text>
</comment>
<dbReference type="SUPFAM" id="SSF53822">
    <property type="entry name" value="Periplasmic binding protein-like I"/>
    <property type="match status" value="1"/>
</dbReference>
<keyword evidence="4" id="KW-0297">G-protein coupled receptor</keyword>
<dbReference type="OrthoDB" id="17569at2759"/>
<evidence type="ECO:0000256" key="2">
    <source>
        <dbReference type="ARBA" id="ARBA00022692"/>
    </source>
</evidence>
<keyword evidence="7" id="KW-0325">Glycoprotein</keyword>
<feature type="domain" description="Receptor ligand binding region" evidence="11">
    <location>
        <begin position="51"/>
        <end position="417"/>
    </location>
</feature>
<dbReference type="GO" id="GO:0038039">
    <property type="term" value="C:G protein-coupled receptor heterodimeric complex"/>
    <property type="evidence" value="ECO:0007669"/>
    <property type="project" value="TreeGrafter"/>
</dbReference>
<keyword evidence="3 9" id="KW-1133">Transmembrane helix</keyword>
<feature type="chain" id="PRO_5032468497" description="Receptor ligand binding region domain-containing protein" evidence="10">
    <location>
        <begin position="22"/>
        <end position="1102"/>
    </location>
</feature>
<comment type="subcellular location">
    <subcellularLocation>
        <location evidence="1">Membrane</location>
        <topology evidence="1">Multi-pass membrane protein</topology>
    </subcellularLocation>
</comment>
<evidence type="ECO:0000256" key="10">
    <source>
        <dbReference type="SAM" id="SignalP"/>
    </source>
</evidence>
<accession>A0A813DJX5</accession>
<evidence type="ECO:0000256" key="5">
    <source>
        <dbReference type="ARBA" id="ARBA00023136"/>
    </source>
</evidence>
<evidence type="ECO:0000313" key="12">
    <source>
        <dbReference type="EMBL" id="CAE8586827.1"/>
    </source>
</evidence>
<feature type="signal peptide" evidence="10">
    <location>
        <begin position="1"/>
        <end position="21"/>
    </location>
</feature>
<evidence type="ECO:0000256" key="3">
    <source>
        <dbReference type="ARBA" id="ARBA00022989"/>
    </source>
</evidence>
<dbReference type="SUPFAM" id="SSF57184">
    <property type="entry name" value="Growth factor receptor domain"/>
    <property type="match status" value="1"/>
</dbReference>
<dbReference type="GO" id="GO:0007214">
    <property type="term" value="P:gamma-aminobutyric acid signaling pathway"/>
    <property type="evidence" value="ECO:0007669"/>
    <property type="project" value="TreeGrafter"/>
</dbReference>
<dbReference type="InterPro" id="IPR028082">
    <property type="entry name" value="Peripla_BP_I"/>
</dbReference>
<dbReference type="InterPro" id="IPR009030">
    <property type="entry name" value="Growth_fac_rcpt_cys_sf"/>
</dbReference>
<evidence type="ECO:0000256" key="4">
    <source>
        <dbReference type="ARBA" id="ARBA00023040"/>
    </source>
</evidence>
<keyword evidence="10" id="KW-0732">Signal</keyword>
<dbReference type="Proteomes" id="UP000654075">
    <property type="component" value="Unassembled WGS sequence"/>
</dbReference>
<dbReference type="PRINTS" id="PR00248">
    <property type="entry name" value="GPCRMGR"/>
</dbReference>
<evidence type="ECO:0000256" key="9">
    <source>
        <dbReference type="SAM" id="Phobius"/>
    </source>
</evidence>
<evidence type="ECO:0000313" key="13">
    <source>
        <dbReference type="Proteomes" id="UP000654075"/>
    </source>
</evidence>
<sequence>MLVRQAAWTCTLLAQIVAVVALPAIRLSGLSPSSGLWEKGASMVNGGEWMVKQVNDNPALLPDYSLEILWQDGGCDSLVGQRALYANWFRKPYHLLNGSTVSGIKTVGLIGPDCSPTSLAQAALAYYVRMPMISASSTFPSLSDRSQYPGFWRTIVPDSRLVEAFVATVRSFGFNEVAVIAGAEIAASFLPKLLETVDKFDVELHGPSMFLGPTANGWLLRQDSAEEGAREIVEELVAVRPSPPRFVILLLKEGRSARAVLCAAFHRGLSSQITFMTFGWLAPLLWWRDLPPGYHCTEQDMEVAVNKTISTQAVQKRSDLGTRLSCSASATAADFFADMGDAVEEAASSADVVCTYAKMLHEIIYTHGNTLAELEDSSDDIYSQAQQILEATDFEGTQGRMQFLPGLPDPNGAVEIQQIQISNFNTQLQKTLLARYAAGAFSWLGVEMWLPDGKLAVASGPSLVNSTHFDFVATDPLLEFVTCNYSTTFDLTSNSCKPCPLEQIYNSTLDRCLCRPDVQQEGISACDCAPGMFMSLVHCVWESRRQSCYFSCAQCQPGEFTNSAGATTCSQCQAGSFADINGSSSCKTCHDQAFSSQGGAEACERCDGLFMRVNQARSSCSLSGMLFAAVAGAGVLLGLSISEALTKFRLQRSEGLWSLSSEPHVVDNIETDDLQTVVTFPWHHGWKNRGRKSFPIIFAGTGHHILDSSRPFHAQVSGTRTLRLFERDGSVLPKSFQSSMGSATLPFGHALLHAGWPFPLIVQMPLMLVIAASLMLISEPHFDESAVALAITLFVVILQLTLKCKNRRHHRRRLDKAIEDFCKKLGHGDGSIAVDPGPGRAIMLKKLLGFVQHFADFTRDRNMYYVEPNIVRQLTAPYKTSLAEFLGASRLNWFVSHWWGNNFQDTMNALKQHAICGKTAEDWSGVSYWICTFSNNQHKLKEEIPGRLEDSSFFKALHSGFCDGVCMILDERAEPLTRSWCLFEFLQTVQLSEKMKDFQGLVFCHTSGVLDYGTASVAVALGICKRLSNMRLEDASASSQSDKEMIDALVIDQLGSFANFDSKLRKEIIEAMDAAKLAYEREFQALAPAEANSGPGSSQESL</sequence>
<dbReference type="InterPro" id="IPR000337">
    <property type="entry name" value="GPCR_3"/>
</dbReference>
<feature type="transmembrane region" description="Helical" evidence="9">
    <location>
        <begin position="784"/>
        <end position="802"/>
    </location>
</feature>
<reference evidence="12" key="1">
    <citation type="submission" date="2021-02" db="EMBL/GenBank/DDBJ databases">
        <authorList>
            <person name="Dougan E. K."/>
            <person name="Rhodes N."/>
            <person name="Thang M."/>
            <person name="Chan C."/>
        </authorList>
    </citation>
    <scope>NUCLEOTIDE SEQUENCE</scope>
</reference>
<dbReference type="PANTHER" id="PTHR10519">
    <property type="entry name" value="GABA-B RECEPTOR"/>
    <property type="match status" value="1"/>
</dbReference>
<evidence type="ECO:0000256" key="1">
    <source>
        <dbReference type="ARBA" id="ARBA00004141"/>
    </source>
</evidence>
<evidence type="ECO:0000256" key="8">
    <source>
        <dbReference type="ARBA" id="ARBA00023224"/>
    </source>
</evidence>
<keyword evidence="6" id="KW-0675">Receptor</keyword>
<feature type="transmembrane region" description="Helical" evidence="9">
    <location>
        <begin position="758"/>
        <end position="778"/>
    </location>
</feature>
<keyword evidence="5 9" id="KW-0472">Membrane</keyword>
<keyword evidence="13" id="KW-1185">Reference proteome</keyword>
<protein>
    <recommendedName>
        <fullName evidence="11">Receptor ligand binding region domain-containing protein</fullName>
    </recommendedName>
</protein>
<proteinExistence type="predicted"/>
<organism evidence="12 13">
    <name type="scientific">Polarella glacialis</name>
    <name type="common">Dinoflagellate</name>
    <dbReference type="NCBI Taxonomy" id="89957"/>
    <lineage>
        <taxon>Eukaryota</taxon>
        <taxon>Sar</taxon>
        <taxon>Alveolata</taxon>
        <taxon>Dinophyceae</taxon>
        <taxon>Suessiales</taxon>
        <taxon>Suessiaceae</taxon>
        <taxon>Polarella</taxon>
    </lineage>
</organism>
<dbReference type="InterPro" id="IPR002455">
    <property type="entry name" value="GPCR3_GABA-B"/>
</dbReference>
<dbReference type="Pfam" id="PF01094">
    <property type="entry name" value="ANF_receptor"/>
    <property type="match status" value="1"/>
</dbReference>
<dbReference type="Gene3D" id="3.40.50.2300">
    <property type="match status" value="2"/>
</dbReference>
<dbReference type="GO" id="GO:0004965">
    <property type="term" value="F:G protein-coupled GABA receptor activity"/>
    <property type="evidence" value="ECO:0007669"/>
    <property type="project" value="InterPro"/>
</dbReference>
<evidence type="ECO:0000259" key="11">
    <source>
        <dbReference type="Pfam" id="PF01094"/>
    </source>
</evidence>
<dbReference type="PANTHER" id="PTHR10519:SF20">
    <property type="entry name" value="G-PROTEIN COUPLED RECEPTOR 156-RELATED"/>
    <property type="match status" value="1"/>
</dbReference>
<name>A0A813DJX5_POLGL</name>
<keyword evidence="8" id="KW-0807">Transducer</keyword>